<dbReference type="GO" id="GO:0006637">
    <property type="term" value="P:acyl-CoA metabolic process"/>
    <property type="evidence" value="ECO:0007669"/>
    <property type="project" value="InterPro"/>
</dbReference>
<dbReference type="EMBL" id="PGTZ01000006">
    <property type="protein sequence ID" value="PJI94499.1"/>
    <property type="molecule type" value="Genomic_DNA"/>
</dbReference>
<dbReference type="GO" id="GO:0047617">
    <property type="term" value="F:fatty acyl-CoA hydrolase activity"/>
    <property type="evidence" value="ECO:0007669"/>
    <property type="project" value="InterPro"/>
</dbReference>
<dbReference type="CDD" id="cd03445">
    <property type="entry name" value="Thioesterase_II_repeat2"/>
    <property type="match status" value="1"/>
</dbReference>
<dbReference type="InterPro" id="IPR049450">
    <property type="entry name" value="ACOT8-like_C"/>
</dbReference>
<keyword evidence="2" id="KW-0378">Hydrolase</keyword>
<evidence type="ECO:0000313" key="5">
    <source>
        <dbReference type="EMBL" id="PJI94499.1"/>
    </source>
</evidence>
<dbReference type="GO" id="GO:0009062">
    <property type="term" value="P:fatty acid catabolic process"/>
    <property type="evidence" value="ECO:0007669"/>
    <property type="project" value="TreeGrafter"/>
</dbReference>
<dbReference type="SUPFAM" id="SSF54637">
    <property type="entry name" value="Thioesterase/thiol ester dehydrase-isomerase"/>
    <property type="match status" value="2"/>
</dbReference>
<dbReference type="InterPro" id="IPR049449">
    <property type="entry name" value="TesB_ACOT8-like_N"/>
</dbReference>
<keyword evidence="6" id="KW-1185">Reference proteome</keyword>
<gene>
    <name evidence="5" type="ORF">CLV34_0338</name>
</gene>
<comment type="caution">
    <text evidence="5">The sequence shown here is derived from an EMBL/GenBank/DDBJ whole genome shotgun (WGS) entry which is preliminary data.</text>
</comment>
<proteinExistence type="inferred from homology"/>
<dbReference type="Gene3D" id="2.40.160.210">
    <property type="entry name" value="Acyl-CoA thioesterase, double hotdog domain"/>
    <property type="match status" value="1"/>
</dbReference>
<evidence type="ECO:0000259" key="3">
    <source>
        <dbReference type="Pfam" id="PF13622"/>
    </source>
</evidence>
<dbReference type="RefSeq" id="WP_100348524.1">
    <property type="nucleotide sequence ID" value="NZ_PGTZ01000006.1"/>
</dbReference>
<dbReference type="PANTHER" id="PTHR11066">
    <property type="entry name" value="ACYL-COA THIOESTERASE"/>
    <property type="match status" value="1"/>
</dbReference>
<reference evidence="5 6" key="1">
    <citation type="submission" date="2017-11" db="EMBL/GenBank/DDBJ databases">
        <title>Genomic Encyclopedia of Archaeal and Bacterial Type Strains, Phase II (KMG-II): From Individual Species to Whole Genera.</title>
        <authorList>
            <person name="Goeker M."/>
        </authorList>
    </citation>
    <scope>NUCLEOTIDE SEQUENCE [LARGE SCALE GENOMIC DNA]</scope>
    <source>
        <strain evidence="5 6">DSM 22413</strain>
    </source>
</reference>
<dbReference type="Proteomes" id="UP000231586">
    <property type="component" value="Unassembled WGS sequence"/>
</dbReference>
<feature type="domain" description="Acyl-CoA thioesterase-like N-terminal HotDog" evidence="3">
    <location>
        <begin position="43"/>
        <end position="123"/>
    </location>
</feature>
<evidence type="ECO:0000259" key="4">
    <source>
        <dbReference type="Pfam" id="PF20789"/>
    </source>
</evidence>
<sequence length="300" mass="32426">MTDPLAHLLRVLDLEALGAVEQASAGALVGDDLFRGESVHQPNGRVYGGQVLAQALVAAQRTLADHASRAPHSLHGYFLRPGDLSVPIDFTVERLRDGGSFSARRTHAVQHGRPILSMITSFQELQGGAELAGEAPAAPAPEDVPSAADVLGGIDHPYARHWSDDSAFELRHVDGSLYLRPPAPSERQLVWLRARGPVPDDPFLHRALLLYACDQVMLEPVLRAEGVAWPTPGLSVASLDHAMWWHRDVRVDEWLLFEQTAVSAQGGRGLGAARVWSPDGRLVASMGQEGMIRVPAADAR</sequence>
<protein>
    <submittedName>
        <fullName evidence="5">Acyl-CoA thioesterase-2</fullName>
    </submittedName>
</protein>
<dbReference type="Pfam" id="PF20789">
    <property type="entry name" value="4HBT_3C"/>
    <property type="match status" value="1"/>
</dbReference>
<evidence type="ECO:0000256" key="1">
    <source>
        <dbReference type="ARBA" id="ARBA00006538"/>
    </source>
</evidence>
<dbReference type="InterPro" id="IPR042171">
    <property type="entry name" value="Acyl-CoA_hotdog"/>
</dbReference>
<dbReference type="OrthoDB" id="9781019at2"/>
<comment type="similarity">
    <text evidence="1">Belongs to the C/M/P thioester hydrolase family.</text>
</comment>
<accession>A0A2M8WUC8</accession>
<dbReference type="PANTHER" id="PTHR11066:SF34">
    <property type="entry name" value="ACYL-COENZYME A THIOESTERASE 8"/>
    <property type="match status" value="1"/>
</dbReference>
<organism evidence="5 6">
    <name type="scientific">Luteimicrobium subarcticum</name>
    <dbReference type="NCBI Taxonomy" id="620910"/>
    <lineage>
        <taxon>Bacteria</taxon>
        <taxon>Bacillati</taxon>
        <taxon>Actinomycetota</taxon>
        <taxon>Actinomycetes</taxon>
        <taxon>Micrococcales</taxon>
        <taxon>Luteimicrobium</taxon>
    </lineage>
</organism>
<dbReference type="AlphaFoldDB" id="A0A2M8WUC8"/>
<feature type="domain" description="Acyl-CoA thioesterase-like C-terminal" evidence="4">
    <location>
        <begin position="142"/>
        <end position="292"/>
    </location>
</feature>
<dbReference type="InterPro" id="IPR003703">
    <property type="entry name" value="Acyl_CoA_thio"/>
</dbReference>
<evidence type="ECO:0000313" key="6">
    <source>
        <dbReference type="Proteomes" id="UP000231586"/>
    </source>
</evidence>
<dbReference type="InterPro" id="IPR029069">
    <property type="entry name" value="HotDog_dom_sf"/>
</dbReference>
<dbReference type="CDD" id="cd03444">
    <property type="entry name" value="Thioesterase_II_repeat1"/>
    <property type="match status" value="1"/>
</dbReference>
<evidence type="ECO:0000256" key="2">
    <source>
        <dbReference type="ARBA" id="ARBA00022801"/>
    </source>
</evidence>
<dbReference type="Pfam" id="PF13622">
    <property type="entry name" value="4HBT_3"/>
    <property type="match status" value="1"/>
</dbReference>
<name>A0A2M8WUC8_9MICO</name>